<evidence type="ECO:0000313" key="2">
    <source>
        <dbReference type="Proteomes" id="UP000572051"/>
    </source>
</evidence>
<dbReference type="EMBL" id="JACCFS010000001">
    <property type="protein sequence ID" value="NYJ36983.1"/>
    <property type="molecule type" value="Genomic_DNA"/>
</dbReference>
<comment type="caution">
    <text evidence="1">The sequence shown here is derived from an EMBL/GenBank/DDBJ whole genome shotgun (WGS) entry which is preliminary data.</text>
</comment>
<keyword evidence="2" id="KW-1185">Reference proteome</keyword>
<protein>
    <submittedName>
        <fullName evidence="1">Uncharacterized protein</fullName>
    </submittedName>
</protein>
<dbReference type="Proteomes" id="UP000572051">
    <property type="component" value="Unassembled WGS sequence"/>
</dbReference>
<gene>
    <name evidence="1" type="ORF">HNR10_004864</name>
</gene>
<dbReference type="AlphaFoldDB" id="A0A7Z0ERN1"/>
<evidence type="ECO:0000313" key="1">
    <source>
        <dbReference type="EMBL" id="NYJ36983.1"/>
    </source>
</evidence>
<name>A0A7Z0ERN1_9ACTN</name>
<dbReference type="RefSeq" id="WP_179827332.1">
    <property type="nucleotide sequence ID" value="NZ_JACCFS010000001.1"/>
</dbReference>
<reference evidence="1 2" key="1">
    <citation type="submission" date="2020-07" db="EMBL/GenBank/DDBJ databases">
        <title>Sequencing the genomes of 1000 actinobacteria strains.</title>
        <authorList>
            <person name="Klenk H.-P."/>
        </authorList>
    </citation>
    <scope>NUCLEOTIDE SEQUENCE [LARGE SCALE GENOMIC DNA]</scope>
    <source>
        <strain evidence="1 2">DSM 44442</strain>
    </source>
</reference>
<accession>A0A7Z0ERN1</accession>
<sequence length="102" mass="10964">MNTMRRSRAAAEHGLRRSPDEHTHLEWVGLFQALRAYEEALSTDPVAAGDRLARVRDIAANLVGGDADVWDGFSGATPEAVDQALADALWRGLGVRPVLAAS</sequence>
<proteinExistence type="predicted"/>
<organism evidence="1 2">
    <name type="scientific">Nocardiopsis aegyptia</name>
    <dbReference type="NCBI Taxonomy" id="220378"/>
    <lineage>
        <taxon>Bacteria</taxon>
        <taxon>Bacillati</taxon>
        <taxon>Actinomycetota</taxon>
        <taxon>Actinomycetes</taxon>
        <taxon>Streptosporangiales</taxon>
        <taxon>Nocardiopsidaceae</taxon>
        <taxon>Nocardiopsis</taxon>
    </lineage>
</organism>